<dbReference type="EMBL" id="JBHFFA010000006">
    <property type="protein sequence ID" value="KAL2621113.1"/>
    <property type="molecule type" value="Genomic_DNA"/>
</dbReference>
<dbReference type="AlphaFoldDB" id="A0ABD1Y2X9"/>
<accession>A0ABD1Y2X9</accession>
<proteinExistence type="predicted"/>
<keyword evidence="3" id="KW-1185">Reference proteome</keyword>
<evidence type="ECO:0008006" key="4">
    <source>
        <dbReference type="Google" id="ProtNLM"/>
    </source>
</evidence>
<evidence type="ECO:0000313" key="2">
    <source>
        <dbReference type="EMBL" id="KAL2621113.1"/>
    </source>
</evidence>
<feature type="compositionally biased region" description="Basic and acidic residues" evidence="1">
    <location>
        <begin position="263"/>
        <end position="273"/>
    </location>
</feature>
<dbReference type="Proteomes" id="UP001605036">
    <property type="component" value="Unassembled WGS sequence"/>
</dbReference>
<name>A0ABD1Y2X9_9MARC</name>
<comment type="caution">
    <text evidence="2">The sequence shown here is derived from an EMBL/GenBank/DDBJ whole genome shotgun (WGS) entry which is preliminary data.</text>
</comment>
<evidence type="ECO:0000256" key="1">
    <source>
        <dbReference type="SAM" id="MobiDB-lite"/>
    </source>
</evidence>
<sequence>MYHGSIYPHLKRHIIKLLSEISSGYLHRSIVPRVCHEQGFLPFSRLGCSMQGYLNKLARVCVRSVDLGVCHGDQHVGLCRLLQISLQVPISVTRGAEVKADEIVLNGRQEGCLEQAPDRSSILVSQQTWPMEEPTTSSSSTVSLQSQNRAFVQVGTKVDNVAVQVDAVGNKVDDLKSYIHKEFQELRSQFHKFNTGLREVQPVMTSMRKERNIARLQPCTSLAVEVASLVLSCLWLDFLSAGEEGKVRGGQKEAFRRRQGRNGRPDGARAAHA</sequence>
<gene>
    <name evidence="2" type="ORF">R1flu_001318</name>
</gene>
<reference evidence="2 3" key="1">
    <citation type="submission" date="2024-09" db="EMBL/GenBank/DDBJ databases">
        <title>Chromosome-scale assembly of Riccia fluitans.</title>
        <authorList>
            <person name="Paukszto L."/>
            <person name="Sawicki J."/>
            <person name="Karawczyk K."/>
            <person name="Piernik-Szablinska J."/>
            <person name="Szczecinska M."/>
            <person name="Mazdziarz M."/>
        </authorList>
    </citation>
    <scope>NUCLEOTIDE SEQUENCE [LARGE SCALE GENOMIC DNA]</scope>
    <source>
        <strain evidence="2">Rf_01</strain>
        <tissue evidence="2">Aerial parts of the thallus</tissue>
    </source>
</reference>
<protein>
    <recommendedName>
        <fullName evidence="4">t-SNARE coiled-coil homology domain-containing protein</fullName>
    </recommendedName>
</protein>
<organism evidence="2 3">
    <name type="scientific">Riccia fluitans</name>
    <dbReference type="NCBI Taxonomy" id="41844"/>
    <lineage>
        <taxon>Eukaryota</taxon>
        <taxon>Viridiplantae</taxon>
        <taxon>Streptophyta</taxon>
        <taxon>Embryophyta</taxon>
        <taxon>Marchantiophyta</taxon>
        <taxon>Marchantiopsida</taxon>
        <taxon>Marchantiidae</taxon>
        <taxon>Marchantiales</taxon>
        <taxon>Ricciaceae</taxon>
        <taxon>Riccia</taxon>
    </lineage>
</organism>
<evidence type="ECO:0000313" key="3">
    <source>
        <dbReference type="Proteomes" id="UP001605036"/>
    </source>
</evidence>
<feature type="region of interest" description="Disordered" evidence="1">
    <location>
        <begin position="249"/>
        <end position="273"/>
    </location>
</feature>